<dbReference type="Gene3D" id="2.102.10.10">
    <property type="entry name" value="Rieske [2Fe-2S] iron-sulphur domain"/>
    <property type="match status" value="1"/>
</dbReference>
<dbReference type="PANTHER" id="PTHR21496">
    <property type="entry name" value="FERREDOXIN-RELATED"/>
    <property type="match status" value="1"/>
</dbReference>
<evidence type="ECO:0000256" key="5">
    <source>
        <dbReference type="ARBA" id="ARBA00034078"/>
    </source>
</evidence>
<proteinExistence type="inferred from homology"/>
<dbReference type="PROSITE" id="PS51296">
    <property type="entry name" value="RIESKE"/>
    <property type="match status" value="1"/>
</dbReference>
<evidence type="ECO:0000256" key="2">
    <source>
        <dbReference type="ARBA" id="ARBA00022723"/>
    </source>
</evidence>
<dbReference type="GO" id="GO:0046872">
    <property type="term" value="F:metal ion binding"/>
    <property type="evidence" value="ECO:0007669"/>
    <property type="project" value="UniProtKB-KW"/>
</dbReference>
<dbReference type="GO" id="GO:0051537">
    <property type="term" value="F:2 iron, 2 sulfur cluster binding"/>
    <property type="evidence" value="ECO:0007669"/>
    <property type="project" value="UniProtKB-KW"/>
</dbReference>
<keyword evidence="3" id="KW-0408">Iron</keyword>
<dbReference type="RefSeq" id="WP_089516237.1">
    <property type="nucleotide sequence ID" value="NZ_NJGG01000002.1"/>
</dbReference>
<keyword evidence="4" id="KW-0411">Iron-sulfur</keyword>
<organism evidence="8 9">
    <name type="scientific">Polynucleobacter cosmopolitanus</name>
    <dbReference type="NCBI Taxonomy" id="351345"/>
    <lineage>
        <taxon>Bacteria</taxon>
        <taxon>Pseudomonadati</taxon>
        <taxon>Pseudomonadota</taxon>
        <taxon>Betaproteobacteria</taxon>
        <taxon>Burkholderiales</taxon>
        <taxon>Burkholderiaceae</taxon>
        <taxon>Polynucleobacter</taxon>
    </lineage>
</organism>
<dbReference type="OrthoDB" id="9769355at2"/>
<evidence type="ECO:0000256" key="3">
    <source>
        <dbReference type="ARBA" id="ARBA00023004"/>
    </source>
</evidence>
<sequence>MAFKKVCTVEDVWEGEMDSFEVDGKEVLLVCKDGGEFTAFQGVCPHQDIPLVEGTFDGKIITCRAHLWTFDICSGKGINPSDCALAEYPVKVDGEDIYVDVEGIEPLFAHT</sequence>
<evidence type="ECO:0000256" key="1">
    <source>
        <dbReference type="ARBA" id="ARBA00022714"/>
    </source>
</evidence>
<comment type="caution">
    <text evidence="8">The sequence shown here is derived from an EMBL/GenBank/DDBJ whole genome shotgun (WGS) entry which is preliminary data.</text>
</comment>
<dbReference type="EMBL" id="NJGG01000002">
    <property type="protein sequence ID" value="OXL15084.1"/>
    <property type="molecule type" value="Genomic_DNA"/>
</dbReference>
<accession>A0A229FT22</accession>
<dbReference type="InterPro" id="IPR036922">
    <property type="entry name" value="Rieske_2Fe-2S_sf"/>
</dbReference>
<gene>
    <name evidence="8" type="ORF">AOC33_07185</name>
</gene>
<dbReference type="InterPro" id="IPR017941">
    <property type="entry name" value="Rieske_2Fe-2S"/>
</dbReference>
<dbReference type="AlphaFoldDB" id="A0A229FT22"/>
<dbReference type="Proteomes" id="UP000215188">
    <property type="component" value="Unassembled WGS sequence"/>
</dbReference>
<keyword evidence="9" id="KW-1185">Reference proteome</keyword>
<feature type="domain" description="Rieske" evidence="7">
    <location>
        <begin position="4"/>
        <end position="99"/>
    </location>
</feature>
<keyword evidence="2" id="KW-0479">Metal-binding</keyword>
<evidence type="ECO:0000256" key="6">
    <source>
        <dbReference type="ARBA" id="ARBA00038001"/>
    </source>
</evidence>
<name>A0A229FT22_9BURK</name>
<evidence type="ECO:0000313" key="8">
    <source>
        <dbReference type="EMBL" id="OXL15084.1"/>
    </source>
</evidence>
<dbReference type="CDD" id="cd03474">
    <property type="entry name" value="Rieske_T4moC"/>
    <property type="match status" value="1"/>
</dbReference>
<evidence type="ECO:0000313" key="9">
    <source>
        <dbReference type="Proteomes" id="UP000215188"/>
    </source>
</evidence>
<dbReference type="Pfam" id="PF00355">
    <property type="entry name" value="Rieske"/>
    <property type="match status" value="1"/>
</dbReference>
<evidence type="ECO:0000256" key="4">
    <source>
        <dbReference type="ARBA" id="ARBA00023014"/>
    </source>
</evidence>
<dbReference type="SUPFAM" id="SSF50022">
    <property type="entry name" value="ISP domain"/>
    <property type="match status" value="1"/>
</dbReference>
<comment type="cofactor">
    <cofactor evidence="5">
        <name>[2Fe-2S] cluster</name>
        <dbReference type="ChEBI" id="CHEBI:190135"/>
    </cofactor>
</comment>
<protein>
    <submittedName>
        <fullName evidence="8">2Fe-2S ferredoxin</fullName>
    </submittedName>
</protein>
<reference evidence="8 9" key="1">
    <citation type="submission" date="2017-06" db="EMBL/GenBank/DDBJ databases">
        <title>Reclassification of a Polynucleobacter cosmopolitanus strain isolated from tropical Lake Victoria as Polynucleobacter victoriensis comb. nov.</title>
        <authorList>
            <person name="Hahn M.W."/>
        </authorList>
    </citation>
    <scope>NUCLEOTIDE SEQUENCE [LARGE SCALE GENOMIC DNA]</scope>
    <source>
        <strain evidence="8 9">MWH-MoIso2</strain>
    </source>
</reference>
<keyword evidence="1" id="KW-0001">2Fe-2S</keyword>
<evidence type="ECO:0000259" key="7">
    <source>
        <dbReference type="PROSITE" id="PS51296"/>
    </source>
</evidence>
<dbReference type="PANTHER" id="PTHR21496:SF0">
    <property type="entry name" value="RIESKE DOMAIN-CONTAINING PROTEIN"/>
    <property type="match status" value="1"/>
</dbReference>
<comment type="similarity">
    <text evidence="6">Belongs to the bacterial ring-hydroxylating dioxygenase ferredoxin component family.</text>
</comment>